<evidence type="ECO:0000313" key="9">
    <source>
        <dbReference type="EMBL" id="CAD7282056.1"/>
    </source>
</evidence>
<dbReference type="GO" id="GO:0019005">
    <property type="term" value="C:SCF ubiquitin ligase complex"/>
    <property type="evidence" value="ECO:0007669"/>
    <property type="project" value="UniProtKB-ARBA"/>
</dbReference>
<dbReference type="InterPro" id="IPR059120">
    <property type="entry name" value="Cullin-like_AB"/>
</dbReference>
<evidence type="ECO:0000256" key="6">
    <source>
        <dbReference type="PROSITE-ProRule" id="PRU00330"/>
    </source>
</evidence>
<dbReference type="PROSITE" id="PS01256">
    <property type="entry name" value="CULLIN_1"/>
    <property type="match status" value="1"/>
</dbReference>
<dbReference type="Pfam" id="PF26557">
    <property type="entry name" value="Cullin_AB"/>
    <property type="match status" value="1"/>
</dbReference>
<dbReference type="FunFam" id="1.20.1310.10:FF:000023">
    <property type="entry name" value="cullin-1"/>
    <property type="match status" value="1"/>
</dbReference>
<dbReference type="SUPFAM" id="SSF46785">
    <property type="entry name" value="Winged helix' DNA-binding domain"/>
    <property type="match status" value="1"/>
</dbReference>
<dbReference type="SMART" id="SM00884">
    <property type="entry name" value="Cullin_Nedd8"/>
    <property type="match status" value="1"/>
</dbReference>
<dbReference type="InterPro" id="IPR036388">
    <property type="entry name" value="WH-like_DNA-bd_sf"/>
</dbReference>
<dbReference type="FunFam" id="1.20.1310.10:FF:000011">
    <property type="entry name" value="Cullin 1"/>
    <property type="match status" value="1"/>
</dbReference>
<dbReference type="Gene3D" id="4.10.1030.10">
    <property type="entry name" value="Ring Box Chain A, domain 5"/>
    <property type="match status" value="1"/>
</dbReference>
<keyword evidence="3" id="KW-1017">Isopeptide bond</keyword>
<dbReference type="FunFam" id="1.20.1310.10:FF:000007">
    <property type="entry name" value="Cullin 1"/>
    <property type="match status" value="1"/>
</dbReference>
<evidence type="ECO:0000259" key="8">
    <source>
        <dbReference type="PROSITE" id="PS50069"/>
    </source>
</evidence>
<keyword evidence="5" id="KW-0832">Ubl conjugation</keyword>
<name>A0A7R9BXZ4_9CRUS</name>
<keyword evidence="4" id="KW-0833">Ubl conjugation pathway</keyword>
<evidence type="ECO:0000256" key="2">
    <source>
        <dbReference type="ARBA" id="ARBA00006019"/>
    </source>
</evidence>
<dbReference type="GO" id="GO:1902532">
    <property type="term" value="P:negative regulation of intracellular signal transduction"/>
    <property type="evidence" value="ECO:0007669"/>
    <property type="project" value="UniProtKB-ARBA"/>
</dbReference>
<organism evidence="9">
    <name type="scientific">Notodromas monacha</name>
    <dbReference type="NCBI Taxonomy" id="399045"/>
    <lineage>
        <taxon>Eukaryota</taxon>
        <taxon>Metazoa</taxon>
        <taxon>Ecdysozoa</taxon>
        <taxon>Arthropoda</taxon>
        <taxon>Crustacea</taxon>
        <taxon>Oligostraca</taxon>
        <taxon>Ostracoda</taxon>
        <taxon>Podocopa</taxon>
        <taxon>Podocopida</taxon>
        <taxon>Cypridocopina</taxon>
        <taxon>Cypridoidea</taxon>
        <taxon>Cyprididae</taxon>
        <taxon>Notodromas</taxon>
    </lineage>
</organism>
<dbReference type="AlphaFoldDB" id="A0A7R9BXZ4"/>
<gene>
    <name evidence="9" type="ORF">NMOB1V02_LOCUS9688</name>
</gene>
<keyword evidence="10" id="KW-1185">Reference proteome</keyword>
<dbReference type="GO" id="GO:0031625">
    <property type="term" value="F:ubiquitin protein ligase binding"/>
    <property type="evidence" value="ECO:0007669"/>
    <property type="project" value="InterPro"/>
</dbReference>
<dbReference type="Gene3D" id="1.20.1310.10">
    <property type="entry name" value="Cullin Repeats"/>
    <property type="match status" value="4"/>
</dbReference>
<evidence type="ECO:0000313" key="10">
    <source>
        <dbReference type="Proteomes" id="UP000678499"/>
    </source>
</evidence>
<dbReference type="PANTHER" id="PTHR11932">
    <property type="entry name" value="CULLIN"/>
    <property type="match status" value="1"/>
</dbReference>
<dbReference type="InterPro" id="IPR016158">
    <property type="entry name" value="Cullin_homology"/>
</dbReference>
<dbReference type="InterPro" id="IPR016157">
    <property type="entry name" value="Cullin_CS"/>
</dbReference>
<dbReference type="SUPFAM" id="SSF75632">
    <property type="entry name" value="Cullin homology domain"/>
    <property type="match status" value="1"/>
</dbReference>
<protein>
    <recommendedName>
        <fullName evidence="8">Cullin family profile domain-containing protein</fullName>
    </recommendedName>
</protein>
<dbReference type="InterPro" id="IPR019559">
    <property type="entry name" value="Cullin_neddylation_domain"/>
</dbReference>
<dbReference type="Pfam" id="PF00888">
    <property type="entry name" value="Cullin"/>
    <property type="match status" value="1"/>
</dbReference>
<dbReference type="SMART" id="SM00182">
    <property type="entry name" value="CULLIN"/>
    <property type="match status" value="1"/>
</dbReference>
<dbReference type="InterPro" id="IPR036317">
    <property type="entry name" value="Cullin_homology_sf"/>
</dbReference>
<dbReference type="OrthoDB" id="27073at2759"/>
<evidence type="ECO:0000256" key="1">
    <source>
        <dbReference type="ARBA" id="ARBA00004906"/>
    </source>
</evidence>
<dbReference type="Gene3D" id="1.10.10.10">
    <property type="entry name" value="Winged helix-like DNA-binding domain superfamily/Winged helix DNA-binding domain"/>
    <property type="match status" value="2"/>
</dbReference>
<evidence type="ECO:0000256" key="4">
    <source>
        <dbReference type="ARBA" id="ARBA00022786"/>
    </source>
</evidence>
<dbReference type="GO" id="GO:0043066">
    <property type="term" value="P:negative regulation of apoptotic process"/>
    <property type="evidence" value="ECO:0007669"/>
    <property type="project" value="UniProtKB-ARBA"/>
</dbReference>
<proteinExistence type="inferred from homology"/>
<feature type="domain" description="Cullin family profile" evidence="8">
    <location>
        <begin position="426"/>
        <end position="654"/>
    </location>
</feature>
<evidence type="ECO:0000256" key="3">
    <source>
        <dbReference type="ARBA" id="ARBA00022499"/>
    </source>
</evidence>
<comment type="similarity">
    <text evidence="2 6 7">Belongs to the cullin family.</text>
</comment>
<dbReference type="Pfam" id="PF10557">
    <property type="entry name" value="Cullin_Nedd8"/>
    <property type="match status" value="1"/>
</dbReference>
<dbReference type="PROSITE" id="PS50069">
    <property type="entry name" value="CULLIN_2"/>
    <property type="match status" value="1"/>
</dbReference>
<comment type="pathway">
    <text evidence="1">Protein modification; protein ubiquitination.</text>
</comment>
<dbReference type="InterPro" id="IPR036390">
    <property type="entry name" value="WH_DNA-bd_sf"/>
</dbReference>
<dbReference type="GO" id="GO:0010564">
    <property type="term" value="P:regulation of cell cycle process"/>
    <property type="evidence" value="ECO:0007669"/>
    <property type="project" value="UniProtKB-ARBA"/>
</dbReference>
<dbReference type="FunFam" id="1.20.1310.10:FF:000019">
    <property type="entry name" value="Cullin 1"/>
    <property type="match status" value="1"/>
</dbReference>
<sequence>MAARNANSSAGSRQIDLDSIWDDLRRGIDQIYSQEHMNRSRYIMLYTHVYNYCTSGAARPNNAGKKKTSAGGSSAGGGAQFVGHELYKRLKEYLQEYLVRLQLKGKDRMDEDVLRFYTEEWEKFQFSSKVLDGVCSYLNRHWVKRECEEGRKHIYEVYHLALVTWREHLFRPMNRAVTSAVLTLIERERNGETINSRLVSGVINCYVELGLNDDDCGAKGVNLSVYRESFEAQFLENTETFYTRESNEFLQSHPITEFMKKAEARLKEEEDRVRKYFHETTLPKLQRTLQKVLIKNHMEIFHTEFQVGYEYTNLLDSERDADLARMYTLVHQMPEGLVELRTLLETHITNQGLAALSKWNDETGSGSEKEDANSYVIAILEVHGKYETLVKEAFRNDTGFVAALDKACGKFINVNAVTKSSGHASKSPELLARYCDGLLKKSSKNPEEEKLEDALNQVMVVFKYIDDKDIFQKFYWKMLAKRLVNHLSSSDDAEASMISKLKEACGFEYTSKLQRMFQDIGLSKSLNERFQEHVRTSGEALEVDFSIQVLSSGSWPFTQGPVFNLVPELDKCRTRFSNFYSTVHSGRKLSWMYHNSKGDLLATCFKNRHVFQASTFQLSVLMLYNASDSYTYKQLCEMTLIDPPMLAQVLWLLTKTSLLTAKTADGSDAAMDLEVQGDDGTRDRSSAAAAASMPDDVTFSKKVRVNINAPLKMDVKQETEATHKHVEEDRKLLIQAAVVRIMKMRKTINHQQLVAEVIQQLTSRFKPRVSHIKKSIDVLIEKDYLERDRNQKDMYNYLA</sequence>
<evidence type="ECO:0000256" key="7">
    <source>
        <dbReference type="RuleBase" id="RU003829"/>
    </source>
</evidence>
<evidence type="ECO:0000256" key="5">
    <source>
        <dbReference type="ARBA" id="ARBA00022843"/>
    </source>
</evidence>
<dbReference type="EMBL" id="OA885455">
    <property type="protein sequence ID" value="CAD7282056.1"/>
    <property type="molecule type" value="Genomic_DNA"/>
</dbReference>
<accession>A0A7R9BXZ4</accession>
<dbReference type="InterPro" id="IPR016159">
    <property type="entry name" value="Cullin_repeat-like_dom_sf"/>
</dbReference>
<dbReference type="Proteomes" id="UP000678499">
    <property type="component" value="Unassembled WGS sequence"/>
</dbReference>
<dbReference type="FunFam" id="1.10.10.10:FF:000014">
    <property type="entry name" value="Cullin 1"/>
    <property type="match status" value="1"/>
</dbReference>
<dbReference type="InterPro" id="IPR001373">
    <property type="entry name" value="Cullin_N"/>
</dbReference>
<reference evidence="9" key="1">
    <citation type="submission" date="2020-11" db="EMBL/GenBank/DDBJ databases">
        <authorList>
            <person name="Tran Van P."/>
        </authorList>
    </citation>
    <scope>NUCLEOTIDE SEQUENCE</scope>
</reference>
<dbReference type="InterPro" id="IPR045093">
    <property type="entry name" value="Cullin"/>
</dbReference>
<dbReference type="GO" id="GO:0006511">
    <property type="term" value="P:ubiquitin-dependent protein catabolic process"/>
    <property type="evidence" value="ECO:0007669"/>
    <property type="project" value="InterPro"/>
</dbReference>
<dbReference type="SUPFAM" id="SSF74788">
    <property type="entry name" value="Cullin repeat-like"/>
    <property type="match status" value="1"/>
</dbReference>
<dbReference type="EMBL" id="CAJPEX010003418">
    <property type="protein sequence ID" value="CAG0922208.1"/>
    <property type="molecule type" value="Genomic_DNA"/>
</dbReference>